<dbReference type="InterPro" id="IPR001494">
    <property type="entry name" value="Importin-beta_N"/>
</dbReference>
<dbReference type="RefSeq" id="XP_068367313.1">
    <property type="nucleotide sequence ID" value="XM_068514658.1"/>
</dbReference>
<dbReference type="InterPro" id="IPR011989">
    <property type="entry name" value="ARM-like"/>
</dbReference>
<dbReference type="Gene3D" id="1.25.10.10">
    <property type="entry name" value="Leucine-rich Repeat Variant"/>
    <property type="match status" value="1"/>
</dbReference>
<sequence length="825" mass="94083">MDFSYQNIAQAIYLSFSGDQNSIVAVTDYLNQFLSTPMSSAILFDICTQTTGPVQIAAFSIFKQETIKKWNSFPSEFCEKVRIQLFEILINSKSQPVLYNVVENLFAIVMILSGANYWQFFIEKLFSKDHLDVWSSAFSRFIILIDECDFLPDSTVQTLKNFVSSNKDSLVIFLNSESQNSPKDTLRILYAILEWCRDISDLATPALIQMLYCSCFDENPEISKVALDCLTKLFIYRGDLVKMAPQSLPLILETFLNHNVTNELSRFMFDFIYKYGPSIIIASSNSNHSNKDANNGSNHDSNISNSNIDKSMKLSVSNFNQTVRAASLRLSNFDIDAKYSPVVLDLLRRVCVVLLNFGVTEENYGGFWELWEYDLRIIVNQESDDIKAFYIPIFPIVREQILENIQKWICLNVRQQSKPVACWNHIYKIDSEGTIAFLQAMKPSNLKSIGISLLDVDEITSNIPFLQQSLVCFQNYANSHLNSPLNSENANILAKNIFNGENEAGNQLNENNILTGLFVFSHLPALSQFPDFIQLFMYYFNLGVTNPNTITNTIKDLKRALSVFHENAFPIDERIRFTMLFSFIDIKHASSLMKTLYYYHYNSSQSDYDFFSHFIPFITSTLQNNIQDGLLLIEAAIKGTGGSIEKYDQVILPLFLPLFDSCSELFMNQPLAYEQLLFTFCAYISKTSWEKCGPIFHTFLEKVLSNIETGLASLNCIQLCRRCHKEIQVNYSIIENFLKTALAKDPTCFNPGMFRIFSIFNMNELDMNFVIPVLCEGIKTPMKEESSAAASCLSALTVRAPALFSIYKELILTSDILCLSHYHPL</sequence>
<dbReference type="GeneID" id="94849362"/>
<dbReference type="GO" id="GO:0031267">
    <property type="term" value="F:small GTPase binding"/>
    <property type="evidence" value="ECO:0007669"/>
    <property type="project" value="InterPro"/>
</dbReference>
<dbReference type="VEuPathDB" id="TrichDB:TRFO_43164"/>
<dbReference type="Proteomes" id="UP000179807">
    <property type="component" value="Unassembled WGS sequence"/>
</dbReference>
<dbReference type="InterPro" id="IPR016024">
    <property type="entry name" value="ARM-type_fold"/>
</dbReference>
<organism evidence="2 3">
    <name type="scientific">Tritrichomonas foetus</name>
    <dbReference type="NCBI Taxonomy" id="1144522"/>
    <lineage>
        <taxon>Eukaryota</taxon>
        <taxon>Metamonada</taxon>
        <taxon>Parabasalia</taxon>
        <taxon>Tritrichomonadida</taxon>
        <taxon>Tritrichomonadidae</taxon>
        <taxon>Tritrichomonas</taxon>
    </lineage>
</organism>
<dbReference type="Pfam" id="PF03810">
    <property type="entry name" value="IBN_N"/>
    <property type="match status" value="1"/>
</dbReference>
<protein>
    <recommendedName>
        <fullName evidence="1">Importin N-terminal domain-containing protein</fullName>
    </recommendedName>
</protein>
<proteinExistence type="predicted"/>
<keyword evidence="3" id="KW-1185">Reference proteome</keyword>
<comment type="caution">
    <text evidence="2">The sequence shown here is derived from an EMBL/GenBank/DDBJ whole genome shotgun (WGS) entry which is preliminary data.</text>
</comment>
<evidence type="ECO:0000313" key="2">
    <source>
        <dbReference type="EMBL" id="OHT14177.1"/>
    </source>
</evidence>
<dbReference type="GO" id="GO:0006886">
    <property type="term" value="P:intracellular protein transport"/>
    <property type="evidence" value="ECO:0007669"/>
    <property type="project" value="InterPro"/>
</dbReference>
<evidence type="ECO:0000259" key="1">
    <source>
        <dbReference type="Pfam" id="PF03810"/>
    </source>
</evidence>
<evidence type="ECO:0000313" key="3">
    <source>
        <dbReference type="Proteomes" id="UP000179807"/>
    </source>
</evidence>
<accession>A0A1J4KSA5</accession>
<dbReference type="AlphaFoldDB" id="A0A1J4KSA5"/>
<name>A0A1J4KSA5_9EUKA</name>
<feature type="domain" description="Importin N-terminal" evidence="1">
    <location>
        <begin position="28"/>
        <end position="90"/>
    </location>
</feature>
<gene>
    <name evidence="2" type="ORF">TRFO_43164</name>
</gene>
<dbReference type="SUPFAM" id="SSF48371">
    <property type="entry name" value="ARM repeat"/>
    <property type="match status" value="1"/>
</dbReference>
<reference evidence="2" key="1">
    <citation type="submission" date="2016-10" db="EMBL/GenBank/DDBJ databases">
        <authorList>
            <person name="Benchimol M."/>
            <person name="Almeida L.G."/>
            <person name="Vasconcelos A.T."/>
            <person name="Perreira-Neves A."/>
            <person name="Rosa I.A."/>
            <person name="Tasca T."/>
            <person name="Bogo M.R."/>
            <person name="de Souza W."/>
        </authorList>
    </citation>
    <scope>NUCLEOTIDE SEQUENCE [LARGE SCALE GENOMIC DNA]</scope>
    <source>
        <strain evidence="2">K</strain>
    </source>
</reference>
<dbReference type="EMBL" id="MLAK01000420">
    <property type="protein sequence ID" value="OHT14177.1"/>
    <property type="molecule type" value="Genomic_DNA"/>
</dbReference>